<dbReference type="InterPro" id="IPR013894">
    <property type="entry name" value="RMI1_OB"/>
</dbReference>
<proteinExistence type="inferred from homology"/>
<dbReference type="EMBL" id="MU070889">
    <property type="protein sequence ID" value="KAF5826483.1"/>
    <property type="molecule type" value="Genomic_DNA"/>
</dbReference>
<feature type="region of interest" description="Disordered" evidence="3">
    <location>
        <begin position="195"/>
        <end position="236"/>
    </location>
</feature>
<evidence type="ECO:0000313" key="6">
    <source>
        <dbReference type="Proteomes" id="UP000815325"/>
    </source>
</evidence>
<dbReference type="SMART" id="SM01161">
    <property type="entry name" value="DUF1767"/>
    <property type="match status" value="1"/>
</dbReference>
<comment type="caution">
    <text evidence="5">The sequence shown here is derived from an EMBL/GenBank/DDBJ whole genome shotgun (WGS) entry which is preliminary data.</text>
</comment>
<dbReference type="Pfam" id="PF08585">
    <property type="entry name" value="RMI1_N_C"/>
    <property type="match status" value="1"/>
</dbReference>
<dbReference type="InterPro" id="IPR042470">
    <property type="entry name" value="RMI1_N_C_sf"/>
</dbReference>
<dbReference type="PANTHER" id="PTHR14790">
    <property type="entry name" value="RECQ-MEDIATED GENOME INSTABILITY PROTEIN 1 RMI1"/>
    <property type="match status" value="1"/>
</dbReference>
<evidence type="ECO:0000259" key="4">
    <source>
        <dbReference type="Pfam" id="PF08585"/>
    </source>
</evidence>
<evidence type="ECO:0000256" key="1">
    <source>
        <dbReference type="ARBA" id="ARBA00006395"/>
    </source>
</evidence>
<protein>
    <recommendedName>
        <fullName evidence="2">RecQ-mediated genome instability protein 1</fullName>
    </recommendedName>
</protein>
<keyword evidence="6" id="KW-1185">Reference proteome</keyword>
<organism evidence="5 6">
    <name type="scientific">Dunaliella salina</name>
    <name type="common">Green alga</name>
    <name type="synonym">Protococcus salinus</name>
    <dbReference type="NCBI Taxonomy" id="3046"/>
    <lineage>
        <taxon>Eukaryota</taxon>
        <taxon>Viridiplantae</taxon>
        <taxon>Chlorophyta</taxon>
        <taxon>core chlorophytes</taxon>
        <taxon>Chlorophyceae</taxon>
        <taxon>CS clade</taxon>
        <taxon>Chlamydomonadales</taxon>
        <taxon>Dunaliellaceae</taxon>
        <taxon>Dunaliella</taxon>
    </lineage>
</organism>
<feature type="non-terminal residue" evidence="5">
    <location>
        <position position="1"/>
    </location>
</feature>
<dbReference type="Gene3D" id="2.40.50.770">
    <property type="entry name" value="RecQ-mediated genome instability protein Rmi1, C-terminal domain"/>
    <property type="match status" value="1"/>
</dbReference>
<feature type="region of interest" description="Disordered" evidence="3">
    <location>
        <begin position="251"/>
        <end position="278"/>
    </location>
</feature>
<feature type="compositionally biased region" description="Basic residues" evidence="3">
    <location>
        <begin position="320"/>
        <end position="332"/>
    </location>
</feature>
<dbReference type="PANTHER" id="PTHR14790:SF15">
    <property type="entry name" value="RECQ-MEDIATED GENOME INSTABILITY PROTEIN 1"/>
    <property type="match status" value="1"/>
</dbReference>
<dbReference type="Proteomes" id="UP000815325">
    <property type="component" value="Unassembled WGS sequence"/>
</dbReference>
<feature type="compositionally biased region" description="Low complexity" evidence="3">
    <location>
        <begin position="208"/>
        <end position="236"/>
    </location>
</feature>
<feature type="compositionally biased region" description="Basic and acidic residues" evidence="3">
    <location>
        <begin position="263"/>
        <end position="278"/>
    </location>
</feature>
<gene>
    <name evidence="5" type="ORF">DUNSADRAFT_2955</name>
</gene>
<sequence>SDEADGGPGNVSADPAKLQAEGWHISPQAVKEVAEELECTEDECYNTLTDLDLKRIGLPGLPPDCNSATCSSIPGPVVLQVQAIKDVSKSSTSLSSGSARLLMLKLTDGKVNAKAAEHKRIDALNDMLPPGTKVQIRGATVRMGVIMLEPKCMKVLGGRVDALAEAHEFAQRYANVERSKGGDNDLDQAPAFKTFIPGRDNMKGIPRGAAKAAAQQAATPPALGPGTPAQASQPGLSLTQQTLAAATYALPGKGAHTGGAGQADKDGHKEEEASRRAPVDVAPVVFSVGAGPGQAKAGAKLQELLANKEAEASTRGGRGGGRKGGRGGKGRRGRNDEDDGASDGALTLEEYEAQKKAKLNSMLGGGSSKPSGAPPAGKYQGSPLRGALAFLSASSCYQLPFLHSVLC</sequence>
<feature type="domain" description="RecQ mediated genome instability protein 1 OB-fold" evidence="4">
    <location>
        <begin position="98"/>
        <end position="168"/>
    </location>
</feature>
<reference evidence="5" key="1">
    <citation type="submission" date="2017-08" db="EMBL/GenBank/DDBJ databases">
        <authorList>
            <person name="Polle J.E."/>
            <person name="Barry K."/>
            <person name="Cushman J."/>
            <person name="Schmutz J."/>
            <person name="Tran D."/>
            <person name="Hathwaick L.T."/>
            <person name="Yim W.C."/>
            <person name="Jenkins J."/>
            <person name="Mckie-Krisberg Z.M."/>
            <person name="Prochnik S."/>
            <person name="Lindquist E."/>
            <person name="Dockter R.B."/>
            <person name="Adam C."/>
            <person name="Molina H."/>
            <person name="Bunkerborg J."/>
            <person name="Jin E."/>
            <person name="Buchheim M."/>
            <person name="Magnuson J."/>
        </authorList>
    </citation>
    <scope>NUCLEOTIDE SEQUENCE</scope>
    <source>
        <strain evidence="5">CCAP 19/18</strain>
    </source>
</reference>
<feature type="region of interest" description="Disordered" evidence="3">
    <location>
        <begin position="309"/>
        <end position="343"/>
    </location>
</feature>
<evidence type="ECO:0000313" key="5">
    <source>
        <dbReference type="EMBL" id="KAF5826483.1"/>
    </source>
</evidence>
<comment type="similarity">
    <text evidence="1">Belongs to the RMI1 family.</text>
</comment>
<feature type="region of interest" description="Disordered" evidence="3">
    <location>
        <begin position="1"/>
        <end position="23"/>
    </location>
</feature>
<evidence type="ECO:0000256" key="2">
    <source>
        <dbReference type="ARBA" id="ARBA00018987"/>
    </source>
</evidence>
<accession>A0ABQ7FVS4</accession>
<evidence type="ECO:0000256" key="3">
    <source>
        <dbReference type="SAM" id="MobiDB-lite"/>
    </source>
</evidence>
<name>A0ABQ7FVS4_DUNSA</name>